<dbReference type="EMBL" id="BJXA01000035">
    <property type="protein sequence ID" value="GEM40312.1"/>
    <property type="molecule type" value="Genomic_DNA"/>
</dbReference>
<gene>
    <name evidence="1" type="ORF">NN4_48310</name>
</gene>
<organism evidence="1 2">
    <name type="scientific">Nocardia ninae NBRC 108245</name>
    <dbReference type="NCBI Taxonomy" id="1210091"/>
    <lineage>
        <taxon>Bacteria</taxon>
        <taxon>Bacillati</taxon>
        <taxon>Actinomycetota</taxon>
        <taxon>Actinomycetes</taxon>
        <taxon>Mycobacteriales</taxon>
        <taxon>Nocardiaceae</taxon>
        <taxon>Nocardia</taxon>
    </lineage>
</organism>
<accession>A0A511MI56</accession>
<dbReference type="Proteomes" id="UP000321424">
    <property type="component" value="Unassembled WGS sequence"/>
</dbReference>
<evidence type="ECO:0000313" key="1">
    <source>
        <dbReference type="EMBL" id="GEM40312.1"/>
    </source>
</evidence>
<dbReference type="RefSeq" id="WP_167768902.1">
    <property type="nucleotide sequence ID" value="NZ_BJXA01000035.1"/>
</dbReference>
<protein>
    <submittedName>
        <fullName evidence="1">Uncharacterized protein</fullName>
    </submittedName>
</protein>
<name>A0A511MI56_9NOCA</name>
<sequence length="53" mass="6189">MTSTFDHMDLRDLVGLLTAEEQRELRPAVLRVLDRLPAQEVLRRELGLRMTKV</sequence>
<comment type="caution">
    <text evidence="1">The sequence shown here is derived from an EMBL/GenBank/DDBJ whole genome shotgun (WGS) entry which is preliminary data.</text>
</comment>
<evidence type="ECO:0000313" key="2">
    <source>
        <dbReference type="Proteomes" id="UP000321424"/>
    </source>
</evidence>
<reference evidence="1 2" key="1">
    <citation type="submission" date="2019-07" db="EMBL/GenBank/DDBJ databases">
        <title>Whole genome shotgun sequence of Nocardia ninae NBRC 108245.</title>
        <authorList>
            <person name="Hosoyama A."/>
            <person name="Uohara A."/>
            <person name="Ohji S."/>
            <person name="Ichikawa N."/>
        </authorList>
    </citation>
    <scope>NUCLEOTIDE SEQUENCE [LARGE SCALE GENOMIC DNA]</scope>
    <source>
        <strain evidence="1 2">NBRC 108245</strain>
    </source>
</reference>
<dbReference type="AlphaFoldDB" id="A0A511MI56"/>
<keyword evidence="2" id="KW-1185">Reference proteome</keyword>
<proteinExistence type="predicted"/>